<dbReference type="AlphaFoldDB" id="S7ZLB4"/>
<feature type="compositionally biased region" description="Basic and acidic residues" evidence="1">
    <location>
        <begin position="148"/>
        <end position="161"/>
    </location>
</feature>
<feature type="compositionally biased region" description="Polar residues" evidence="1">
    <location>
        <begin position="163"/>
        <end position="178"/>
    </location>
</feature>
<organism evidence="2 3">
    <name type="scientific">Penicillium oxalicum (strain 114-2 / CGMCC 5302)</name>
    <name type="common">Penicillium decumbens</name>
    <dbReference type="NCBI Taxonomy" id="933388"/>
    <lineage>
        <taxon>Eukaryota</taxon>
        <taxon>Fungi</taxon>
        <taxon>Dikarya</taxon>
        <taxon>Ascomycota</taxon>
        <taxon>Pezizomycotina</taxon>
        <taxon>Eurotiomycetes</taxon>
        <taxon>Eurotiomycetidae</taxon>
        <taxon>Eurotiales</taxon>
        <taxon>Aspergillaceae</taxon>
        <taxon>Penicillium</taxon>
    </lineage>
</organism>
<feature type="region of interest" description="Disordered" evidence="1">
    <location>
        <begin position="148"/>
        <end position="202"/>
    </location>
</feature>
<evidence type="ECO:0000313" key="3">
    <source>
        <dbReference type="Proteomes" id="UP000019376"/>
    </source>
</evidence>
<gene>
    <name evidence="2" type="ORF">PDE_06370</name>
</gene>
<proteinExistence type="predicted"/>
<evidence type="ECO:0000256" key="1">
    <source>
        <dbReference type="SAM" id="MobiDB-lite"/>
    </source>
</evidence>
<evidence type="ECO:0000313" key="2">
    <source>
        <dbReference type="EMBL" id="EPS31415.1"/>
    </source>
</evidence>
<dbReference type="HOGENOM" id="CLU_1355046_0_0_1"/>
<feature type="compositionally biased region" description="Basic and acidic residues" evidence="1">
    <location>
        <begin position="179"/>
        <end position="195"/>
    </location>
</feature>
<dbReference type="EMBL" id="KB644413">
    <property type="protein sequence ID" value="EPS31415.1"/>
    <property type="molecule type" value="Genomic_DNA"/>
</dbReference>
<name>S7ZLB4_PENO1</name>
<keyword evidence="3" id="KW-1185">Reference proteome</keyword>
<sequence length="202" mass="21836">MIEVPLATCTSFTLAFFTPGTTFAFTFPFAFSSPASMTIFLTTSTLAVAPSITTSTFMAAFVATFTTTTFAPSESASKTSSFTTSCTSTYTTTYTTTKASSKAPSPTSPFAKAASNSTTTAAPFAKTDATVLRIRHCYIASVRERMSISAESRRERDREMTRTGLTSDWSSNGSASQTEKSEKELEPHFCNRLDRTSSYPEN</sequence>
<dbReference type="Proteomes" id="UP000019376">
    <property type="component" value="Unassembled WGS sequence"/>
</dbReference>
<protein>
    <submittedName>
        <fullName evidence="2">Uncharacterized protein</fullName>
    </submittedName>
</protein>
<accession>S7ZLB4</accession>
<reference evidence="2 3" key="1">
    <citation type="journal article" date="2013" name="PLoS ONE">
        <title>Genomic and secretomic analyses reveal unique features of the lignocellulolytic enzyme system of Penicillium decumbens.</title>
        <authorList>
            <person name="Liu G."/>
            <person name="Zhang L."/>
            <person name="Wei X."/>
            <person name="Zou G."/>
            <person name="Qin Y."/>
            <person name="Ma L."/>
            <person name="Li J."/>
            <person name="Zheng H."/>
            <person name="Wang S."/>
            <person name="Wang C."/>
            <person name="Xun L."/>
            <person name="Zhao G.-P."/>
            <person name="Zhou Z."/>
            <person name="Qu Y."/>
        </authorList>
    </citation>
    <scope>NUCLEOTIDE SEQUENCE [LARGE SCALE GENOMIC DNA]</scope>
    <source>
        <strain evidence="3">114-2 / CGMCC 5302</strain>
    </source>
</reference>